<reference evidence="2" key="1">
    <citation type="submission" date="2021-07" db="EMBL/GenBank/DDBJ databases">
        <title>Elsinoe batatas strain:CRI-CJ2 Genome sequencing and assembly.</title>
        <authorList>
            <person name="Huang L."/>
        </authorList>
    </citation>
    <scope>NUCLEOTIDE SEQUENCE</scope>
    <source>
        <strain evidence="2">CRI-CJ2</strain>
    </source>
</reference>
<sequence>MWMRRLRRPCFKSNCSVRSANNGPRCYSIAAFSAPVEEVTVPCGSNGNIKLRLHGIHGATSDTPPPLVLHLSSGSLNSIFKIRHGSASVLARLMPSVVVEVFYRADSVRKYPTPIHDVMFGYDWVLKHLVPNRSFLAPTFNDRSPARIGVYGEGSGAGLAAMLALTECRTKGHRIAAAALHDPLLNWVMPEEVAQDLEEAAMRRDSRRKPAFVPSSDTDTSILRAIASTRSELFKAPGDWFDPFASPLLFFRSSSAAIPASVPNVPVDEFAELSAMNQHDFIRQQLKLSAMSTFTGQNTGSDLEDEPVGPLRRSARRYPRIDSGLTLPNFRITTGPDGVWRAQAEEFTKYVWRSMVRTDELKKRDMAAAELHAAERVFHEMYDEKTQTEECLADTAEWLRNVL</sequence>
<comment type="caution">
    <text evidence="2">The sequence shown here is derived from an EMBL/GenBank/DDBJ whole genome shotgun (WGS) entry which is preliminary data.</text>
</comment>
<dbReference type="GO" id="GO:0016787">
    <property type="term" value="F:hydrolase activity"/>
    <property type="evidence" value="ECO:0007669"/>
    <property type="project" value="InterPro"/>
</dbReference>
<dbReference type="InterPro" id="IPR013094">
    <property type="entry name" value="AB_hydrolase_3"/>
</dbReference>
<dbReference type="InterPro" id="IPR029058">
    <property type="entry name" value="AB_hydrolase_fold"/>
</dbReference>
<feature type="domain" description="Alpha/beta hydrolase fold-3" evidence="1">
    <location>
        <begin position="84"/>
        <end position="200"/>
    </location>
</feature>
<dbReference type="EMBL" id="JAESVG020000008">
    <property type="protein sequence ID" value="KAG8625231.1"/>
    <property type="molecule type" value="Genomic_DNA"/>
</dbReference>
<evidence type="ECO:0000259" key="1">
    <source>
        <dbReference type="Pfam" id="PF07859"/>
    </source>
</evidence>
<gene>
    <name evidence="2" type="ORF">KVT40_006982</name>
</gene>
<accession>A0A8K0PD33</accession>
<proteinExistence type="predicted"/>
<protein>
    <recommendedName>
        <fullName evidence="1">Alpha/beta hydrolase fold-3 domain-containing protein</fullName>
    </recommendedName>
</protein>
<evidence type="ECO:0000313" key="3">
    <source>
        <dbReference type="Proteomes" id="UP000809789"/>
    </source>
</evidence>
<evidence type="ECO:0000313" key="2">
    <source>
        <dbReference type="EMBL" id="KAG8625231.1"/>
    </source>
</evidence>
<organism evidence="2 3">
    <name type="scientific">Elsinoe batatas</name>
    <dbReference type="NCBI Taxonomy" id="2601811"/>
    <lineage>
        <taxon>Eukaryota</taxon>
        <taxon>Fungi</taxon>
        <taxon>Dikarya</taxon>
        <taxon>Ascomycota</taxon>
        <taxon>Pezizomycotina</taxon>
        <taxon>Dothideomycetes</taxon>
        <taxon>Dothideomycetidae</taxon>
        <taxon>Myriangiales</taxon>
        <taxon>Elsinoaceae</taxon>
        <taxon>Elsinoe</taxon>
    </lineage>
</organism>
<dbReference type="OrthoDB" id="5396420at2759"/>
<dbReference type="SUPFAM" id="SSF53474">
    <property type="entry name" value="alpha/beta-Hydrolases"/>
    <property type="match status" value="1"/>
</dbReference>
<name>A0A8K0PD33_9PEZI</name>
<keyword evidence="3" id="KW-1185">Reference proteome</keyword>
<dbReference type="Pfam" id="PF07859">
    <property type="entry name" value="Abhydrolase_3"/>
    <property type="match status" value="1"/>
</dbReference>
<dbReference type="AlphaFoldDB" id="A0A8K0PD33"/>
<dbReference type="Gene3D" id="3.40.50.1820">
    <property type="entry name" value="alpha/beta hydrolase"/>
    <property type="match status" value="1"/>
</dbReference>
<dbReference type="Proteomes" id="UP000809789">
    <property type="component" value="Unassembled WGS sequence"/>
</dbReference>